<sequence>MKLSYLEVDDNEFQEIVEVIELVYSYNGDPERICMAVGPISSIGEFTGFGMEYGIGENGVIYVEEKDGSQELLQWRPWTPSATLGMKRLKRGIKQRAQERSHTITVEFAVLWATISIVLVV</sequence>
<dbReference type="Proteomes" id="UP000011553">
    <property type="component" value="Unassembled WGS sequence"/>
</dbReference>
<keyword evidence="2" id="KW-1185">Reference proteome</keyword>
<proteinExistence type="predicted"/>
<name>M0JGX7_9EURY</name>
<reference evidence="1 2" key="1">
    <citation type="journal article" date="2014" name="PLoS Genet.">
        <title>Phylogenetically driven sequencing of extremely halophilic archaea reveals strategies for static and dynamic osmo-response.</title>
        <authorList>
            <person name="Becker E.A."/>
            <person name="Seitzer P.M."/>
            <person name="Tritt A."/>
            <person name="Larsen D."/>
            <person name="Krusor M."/>
            <person name="Yao A.I."/>
            <person name="Wu D."/>
            <person name="Madern D."/>
            <person name="Eisen J.A."/>
            <person name="Darling A.E."/>
            <person name="Facciotti M.T."/>
        </authorList>
    </citation>
    <scope>NUCLEOTIDE SEQUENCE [LARGE SCALE GENOMIC DNA]</scope>
    <source>
        <strain evidence="1 2">ATCC 35960</strain>
    </source>
</reference>
<protein>
    <submittedName>
        <fullName evidence="1">Uncharacterized protein</fullName>
    </submittedName>
</protein>
<evidence type="ECO:0000313" key="2">
    <source>
        <dbReference type="Proteomes" id="UP000011553"/>
    </source>
</evidence>
<dbReference type="EMBL" id="AOLP01000006">
    <property type="protein sequence ID" value="EMA06930.1"/>
    <property type="molecule type" value="Genomic_DNA"/>
</dbReference>
<accession>M0JGX7</accession>
<comment type="caution">
    <text evidence="1">The sequence shown here is derived from an EMBL/GenBank/DDBJ whole genome shotgun (WGS) entry which is preliminary data.</text>
</comment>
<gene>
    <name evidence="1" type="ORF">C438_05237</name>
</gene>
<dbReference type="RefSeq" id="WP_004968203.1">
    <property type="nucleotide sequence ID" value="NZ_AOLP01000006.1"/>
</dbReference>
<organism evidence="1 2">
    <name type="scientific">Haloferax denitrificans ATCC 35960</name>
    <dbReference type="NCBI Taxonomy" id="662478"/>
    <lineage>
        <taxon>Archaea</taxon>
        <taxon>Methanobacteriati</taxon>
        <taxon>Methanobacteriota</taxon>
        <taxon>Stenosarchaea group</taxon>
        <taxon>Halobacteria</taxon>
        <taxon>Halobacteriales</taxon>
        <taxon>Haloferacaceae</taxon>
        <taxon>Haloferax</taxon>
    </lineage>
</organism>
<evidence type="ECO:0000313" key="1">
    <source>
        <dbReference type="EMBL" id="EMA06930.1"/>
    </source>
</evidence>
<dbReference type="AlphaFoldDB" id="M0JGX7"/>